<reference evidence="1 2" key="1">
    <citation type="journal article" date="2016" name="Nat. Commun.">
        <title>Thousands of microbial genomes shed light on interconnected biogeochemical processes in an aquifer system.</title>
        <authorList>
            <person name="Anantharaman K."/>
            <person name="Brown C.T."/>
            <person name="Hug L.A."/>
            <person name="Sharon I."/>
            <person name="Castelle C.J."/>
            <person name="Probst A.J."/>
            <person name="Thomas B.C."/>
            <person name="Singh A."/>
            <person name="Wilkins M.J."/>
            <person name="Karaoz U."/>
            <person name="Brodie E.L."/>
            <person name="Williams K.H."/>
            <person name="Hubbard S.S."/>
            <person name="Banfield J.F."/>
        </authorList>
    </citation>
    <scope>NUCLEOTIDE SEQUENCE [LARGE SCALE GENOMIC DNA]</scope>
</reference>
<dbReference type="Proteomes" id="UP000177331">
    <property type="component" value="Unassembled WGS sequence"/>
</dbReference>
<dbReference type="AlphaFoldDB" id="A0A1F7W920"/>
<protein>
    <submittedName>
        <fullName evidence="1">Uncharacterized protein</fullName>
    </submittedName>
</protein>
<name>A0A1F7W920_9BACT</name>
<dbReference type="EMBL" id="MGFD01000012">
    <property type="protein sequence ID" value="OGL99302.1"/>
    <property type="molecule type" value="Genomic_DNA"/>
</dbReference>
<comment type="caution">
    <text evidence="1">The sequence shown here is derived from an EMBL/GenBank/DDBJ whole genome shotgun (WGS) entry which is preliminary data.</text>
</comment>
<organism evidence="1 2">
    <name type="scientific">Candidatus Uhrbacteria bacterium RIFOXYB2_FULL_45_11</name>
    <dbReference type="NCBI Taxonomy" id="1802421"/>
    <lineage>
        <taxon>Bacteria</taxon>
        <taxon>Candidatus Uhriibacteriota</taxon>
    </lineage>
</organism>
<dbReference type="STRING" id="1802421.A2318_00200"/>
<gene>
    <name evidence="1" type="ORF">A2318_00200</name>
</gene>
<evidence type="ECO:0000313" key="1">
    <source>
        <dbReference type="EMBL" id="OGL99302.1"/>
    </source>
</evidence>
<sequence>MNAIGRGRFLNRFRMRTEVLPPEHSHPLKPNWAERQLQRRTEAQQKHEANIFRDVGPFAQTY</sequence>
<proteinExistence type="predicted"/>
<evidence type="ECO:0000313" key="2">
    <source>
        <dbReference type="Proteomes" id="UP000177331"/>
    </source>
</evidence>
<accession>A0A1F7W920</accession>